<feature type="chain" id="PRO_5014676780" evidence="2">
    <location>
        <begin position="23"/>
        <end position="399"/>
    </location>
</feature>
<dbReference type="AlphaFoldDB" id="A0A2M9BMU0"/>
<dbReference type="EMBL" id="PGFA01000001">
    <property type="protein sequence ID" value="PJJ59268.1"/>
    <property type="molecule type" value="Genomic_DNA"/>
</dbReference>
<feature type="region of interest" description="Disordered" evidence="1">
    <location>
        <begin position="204"/>
        <end position="227"/>
    </location>
</feature>
<evidence type="ECO:0000256" key="2">
    <source>
        <dbReference type="SAM" id="SignalP"/>
    </source>
</evidence>
<dbReference type="OrthoDB" id="9931599at2"/>
<feature type="signal peptide" evidence="2">
    <location>
        <begin position="1"/>
        <end position="22"/>
    </location>
</feature>
<keyword evidence="4" id="KW-1185">Reference proteome</keyword>
<dbReference type="RefSeq" id="WP_157807260.1">
    <property type="nucleotide sequence ID" value="NZ_PGFA01000001.1"/>
</dbReference>
<keyword evidence="2" id="KW-0732">Signal</keyword>
<evidence type="ECO:0000256" key="1">
    <source>
        <dbReference type="SAM" id="MobiDB-lite"/>
    </source>
</evidence>
<evidence type="ECO:0000313" key="4">
    <source>
        <dbReference type="Proteomes" id="UP000228535"/>
    </source>
</evidence>
<organism evidence="3 4">
    <name type="scientific">Hymenobacter chitinivorans DSM 11115</name>
    <dbReference type="NCBI Taxonomy" id="1121954"/>
    <lineage>
        <taxon>Bacteria</taxon>
        <taxon>Pseudomonadati</taxon>
        <taxon>Bacteroidota</taxon>
        <taxon>Cytophagia</taxon>
        <taxon>Cytophagales</taxon>
        <taxon>Hymenobacteraceae</taxon>
        <taxon>Hymenobacter</taxon>
    </lineage>
</organism>
<accession>A0A2M9BMU0</accession>
<reference evidence="3 4" key="1">
    <citation type="submission" date="2017-11" db="EMBL/GenBank/DDBJ databases">
        <title>Genomic Encyclopedia of Archaeal and Bacterial Type Strains, Phase II (KMG-II): From Individual Species to Whole Genera.</title>
        <authorList>
            <person name="Goeker M."/>
        </authorList>
    </citation>
    <scope>NUCLEOTIDE SEQUENCE [LARGE SCALE GENOMIC DNA]</scope>
    <source>
        <strain evidence="3 4">DSM 11115</strain>
    </source>
</reference>
<dbReference type="Proteomes" id="UP000228535">
    <property type="component" value="Unassembled WGS sequence"/>
</dbReference>
<name>A0A2M9BMU0_9BACT</name>
<comment type="caution">
    <text evidence="3">The sequence shown here is derived from an EMBL/GenBank/DDBJ whole genome shotgun (WGS) entry which is preliminary data.</text>
</comment>
<evidence type="ECO:0000313" key="3">
    <source>
        <dbReference type="EMBL" id="PJJ59268.1"/>
    </source>
</evidence>
<gene>
    <name evidence="3" type="ORF">CLV45_0684</name>
</gene>
<protein>
    <submittedName>
        <fullName evidence="3">Uncharacterized protein</fullName>
    </submittedName>
</protein>
<proteinExistence type="predicted"/>
<sequence>MKSTTILPQLLVAFALQAPAFAAPVSPSVAFTVQQGSTSTQAAAILNRFEQGIPGGLTTSQRDQIRQAAESYARDRGTSQANAQKQFEGVLQTVLNPSVYNDVYLANRDYFLSGRGQRPQSGGSRTGNQEASAILTRFERGIPGDLTTTQRDQIRQAAETYARDRVTSQANAQQQFEGTLQTILNPSVYNDVYLANRDYFLSGRGQLSRTPRGGNNAGTGRGANQSTSTQAAAILNRFEQGIPGGLTTSQRDQIRQAAETYARDRGTSQANAQQQFEGTLQAVLNPSVYNDVYVANRNYFLSGQGQRPQAGTRTSSQDASAILTRFERGIPGGLTTSQRDQIRQAAETYARDRGTSQANAQKQFEGTLQTILNPSVYNDVYLARRAYFLSGQGGAPNRR</sequence>